<comment type="function">
    <text evidence="1 7">Seed storage protein.</text>
</comment>
<evidence type="ECO:0000256" key="8">
    <source>
        <dbReference type="SAM" id="MobiDB-lite"/>
    </source>
</evidence>
<dbReference type="CDD" id="cd02242">
    <property type="entry name" value="cupin_11S_legumin_N"/>
    <property type="match status" value="1"/>
</dbReference>
<dbReference type="AlphaFoldDB" id="A0A8T1R5P4"/>
<dbReference type="EMBL" id="CM031811">
    <property type="protein sequence ID" value="KAG6662730.1"/>
    <property type="molecule type" value="Genomic_DNA"/>
</dbReference>
<evidence type="ECO:0000256" key="4">
    <source>
        <dbReference type="ARBA" id="ARBA00022761"/>
    </source>
</evidence>
<evidence type="ECO:0000256" key="9">
    <source>
        <dbReference type="SAM" id="Phobius"/>
    </source>
</evidence>
<comment type="subunit">
    <text evidence="7">Hexamer; each subunit is composed of an acidic and a basic chain derived from a single precursor and linked by a disulfide bond.</text>
</comment>
<dbReference type="InterPro" id="IPR050253">
    <property type="entry name" value="Seed_Storage-Functional"/>
</dbReference>
<dbReference type="PANTHER" id="PTHR31189:SF35">
    <property type="entry name" value="12S SEED STORAGE PROTEIN CRB"/>
    <property type="match status" value="1"/>
</dbReference>
<evidence type="ECO:0000256" key="7">
    <source>
        <dbReference type="RuleBase" id="RU003681"/>
    </source>
</evidence>
<dbReference type="Pfam" id="PF00190">
    <property type="entry name" value="Cupin_1"/>
    <property type="match status" value="2"/>
</dbReference>
<comment type="similarity">
    <text evidence="2 7">Belongs to the 11S seed storage protein (globulins) family.</text>
</comment>
<dbReference type="PROSITE" id="PS00305">
    <property type="entry name" value="11S_SEED_STORAGE"/>
    <property type="match status" value="1"/>
</dbReference>
<reference evidence="11" key="1">
    <citation type="submission" date="2020-12" db="EMBL/GenBank/DDBJ databases">
        <title>WGS assembly of Carya illinoinensis cv. Pawnee.</title>
        <authorList>
            <person name="Platts A."/>
            <person name="Shu S."/>
            <person name="Wright S."/>
            <person name="Barry K."/>
            <person name="Edger P."/>
            <person name="Pires J.C."/>
            <person name="Schmutz J."/>
        </authorList>
    </citation>
    <scope>NUCLEOTIDE SEQUENCE</scope>
    <source>
        <tissue evidence="11">Leaf</tissue>
    </source>
</reference>
<dbReference type="GO" id="GO:0045735">
    <property type="term" value="F:nutrient reservoir activity"/>
    <property type="evidence" value="ECO:0007669"/>
    <property type="project" value="UniProtKB-KW"/>
</dbReference>
<gene>
    <name evidence="11" type="ORF">CIPAW_03G264500</name>
</gene>
<dbReference type="InterPro" id="IPR006044">
    <property type="entry name" value="11S_seedstore_pln"/>
</dbReference>
<dbReference type="SMART" id="SM00835">
    <property type="entry name" value="Cupin_1"/>
    <property type="match status" value="2"/>
</dbReference>
<evidence type="ECO:0000259" key="10">
    <source>
        <dbReference type="SMART" id="SM00835"/>
    </source>
</evidence>
<name>A0A8T1R5P4_CARIL</name>
<feature type="region of interest" description="Disordered" evidence="8">
    <location>
        <begin position="239"/>
        <end position="278"/>
    </location>
</feature>
<evidence type="ECO:0000256" key="1">
    <source>
        <dbReference type="ARBA" id="ARBA00003839"/>
    </source>
</evidence>
<evidence type="ECO:0000256" key="2">
    <source>
        <dbReference type="ARBA" id="ARBA00007178"/>
    </source>
</evidence>
<protein>
    <recommendedName>
        <fullName evidence="10">Cupin type-1 domain-containing protein</fullName>
    </recommendedName>
</protein>
<dbReference type="FunFam" id="2.60.120.10:FF:000124">
    <property type="entry name" value="Glycinin G5"/>
    <property type="match status" value="1"/>
</dbReference>
<evidence type="ECO:0000256" key="3">
    <source>
        <dbReference type="ARBA" id="ARBA00022729"/>
    </source>
</evidence>
<dbReference type="Proteomes" id="UP000811609">
    <property type="component" value="Chromosome 3"/>
</dbReference>
<feature type="compositionally biased region" description="Basic and acidic residues" evidence="8">
    <location>
        <begin position="265"/>
        <end position="274"/>
    </location>
</feature>
<proteinExistence type="inferred from homology"/>
<accession>A0A8T1R5P4</accession>
<feature type="region of interest" description="Disordered" evidence="8">
    <location>
        <begin position="328"/>
        <end position="364"/>
    </location>
</feature>
<keyword evidence="4 7" id="KW-0758">Storage protein</keyword>
<feature type="domain" description="Cupin type-1" evidence="10">
    <location>
        <begin position="375"/>
        <end position="524"/>
    </location>
</feature>
<dbReference type="InterPro" id="IPR022379">
    <property type="entry name" value="11S_seedstore_CS"/>
</dbReference>
<dbReference type="GO" id="GO:0048316">
    <property type="term" value="P:seed development"/>
    <property type="evidence" value="ECO:0007669"/>
    <property type="project" value="UniProtKB-ARBA"/>
</dbReference>
<organism evidence="11 12">
    <name type="scientific">Carya illinoinensis</name>
    <name type="common">Pecan</name>
    <dbReference type="NCBI Taxonomy" id="32201"/>
    <lineage>
        <taxon>Eukaryota</taxon>
        <taxon>Viridiplantae</taxon>
        <taxon>Streptophyta</taxon>
        <taxon>Embryophyta</taxon>
        <taxon>Tracheophyta</taxon>
        <taxon>Spermatophyta</taxon>
        <taxon>Magnoliopsida</taxon>
        <taxon>eudicotyledons</taxon>
        <taxon>Gunneridae</taxon>
        <taxon>Pentapetalae</taxon>
        <taxon>rosids</taxon>
        <taxon>fabids</taxon>
        <taxon>Fagales</taxon>
        <taxon>Juglandaceae</taxon>
        <taxon>Carya</taxon>
    </lineage>
</organism>
<dbReference type="InterPro" id="IPR006045">
    <property type="entry name" value="Cupin_1"/>
</dbReference>
<keyword evidence="9" id="KW-0472">Membrane</keyword>
<keyword evidence="3" id="KW-0732">Signal</keyword>
<keyword evidence="5 7" id="KW-0708">Seed storage protein</keyword>
<keyword evidence="9" id="KW-1133">Transmembrane helix</keyword>
<feature type="domain" description="Cupin type-1" evidence="10">
    <location>
        <begin position="88"/>
        <end position="301"/>
    </location>
</feature>
<evidence type="ECO:0000313" key="12">
    <source>
        <dbReference type="Proteomes" id="UP000811609"/>
    </source>
</evidence>
<keyword evidence="6 7" id="KW-1015">Disulfide bond</keyword>
<dbReference type="CDD" id="cd02243">
    <property type="entry name" value="cupin_11S_legumin_C"/>
    <property type="match status" value="1"/>
</dbReference>
<evidence type="ECO:0000256" key="6">
    <source>
        <dbReference type="ARBA" id="ARBA00023157"/>
    </source>
</evidence>
<sequence length="551" mass="63375">MQIEEWRKIPCPLLMRLFLVQFPPLYIQPSLVPPTFSTSKQSSDITMAKPILLSIYLCLIIVALFNGCLAQSGGRQQHKFGQCQLNRLDALEPTNRIEAEAGVIESWDPNHQQLQCAGVAVVRRTIEPNGLLLPHYSNAPQLVYIARGRGITGVLFPGCPETFEESQRQSQQGQRREFQQDRHQKIRHFREGDIIAFPAGVAHWCYNDGSSPVVAIFLLDTHNNANQLDQNPRNFYLAGNPDDEFRPQGQQEYEQHRRQQQHQQRRGEHGEQQRDLGNNVFSGFDAEFLADAFNVDTETARRLQSENDHRGSIVRVEGRQLQVIRPRWSREEQEHEERKERERERESESERRQSRRGGRDDNGLEETICTLSLRENIGDPSRADIYTEEAGRISTVNSHNLPILRWLQLSAERGALYSDALYVPHWNLNAHSVVYALRGRAEVQVVDNFGQTVFDDELREGQLLTIPQNFAVVKRARNEGFEWVSFKTNENAMVSPLAGRTSAIRALPEEVLVNAFQIPREDARRLKFNRQESTLVRSRSRSSRSERRAEV</sequence>
<evidence type="ECO:0000313" key="11">
    <source>
        <dbReference type="EMBL" id="KAG6662730.1"/>
    </source>
</evidence>
<keyword evidence="12" id="KW-1185">Reference proteome</keyword>
<feature type="transmembrane region" description="Helical" evidence="9">
    <location>
        <begin position="51"/>
        <end position="70"/>
    </location>
</feature>
<feature type="compositionally biased region" description="Basic and acidic residues" evidence="8">
    <location>
        <begin position="328"/>
        <end position="362"/>
    </location>
</feature>
<evidence type="ECO:0000256" key="5">
    <source>
        <dbReference type="ARBA" id="ARBA00023129"/>
    </source>
</evidence>
<dbReference type="FunFam" id="2.60.120.10:FF:000073">
    <property type="entry name" value="Glycinin G1"/>
    <property type="match status" value="1"/>
</dbReference>
<comment type="caution">
    <text evidence="11">The sequence shown here is derived from an EMBL/GenBank/DDBJ whole genome shotgun (WGS) entry which is preliminary data.</text>
</comment>
<keyword evidence="9" id="KW-0812">Transmembrane</keyword>
<dbReference type="PANTHER" id="PTHR31189">
    <property type="entry name" value="OS03G0336100 PROTEIN-RELATED"/>
    <property type="match status" value="1"/>
</dbReference>
<dbReference type="PRINTS" id="PR00439">
    <property type="entry name" value="11SGLOBULIN"/>
</dbReference>